<organism evidence="13">
    <name type="scientific">Anthurium amnicola</name>
    <dbReference type="NCBI Taxonomy" id="1678845"/>
    <lineage>
        <taxon>Eukaryota</taxon>
        <taxon>Viridiplantae</taxon>
        <taxon>Streptophyta</taxon>
        <taxon>Embryophyta</taxon>
        <taxon>Tracheophyta</taxon>
        <taxon>Spermatophyta</taxon>
        <taxon>Magnoliopsida</taxon>
        <taxon>Liliopsida</taxon>
        <taxon>Araceae</taxon>
        <taxon>Pothoideae</taxon>
        <taxon>Potheae</taxon>
        <taxon>Anthurium</taxon>
    </lineage>
</organism>
<reference evidence="13" key="1">
    <citation type="submission" date="2015-07" db="EMBL/GenBank/DDBJ databases">
        <title>Transcriptome Assembly of Anthurium amnicola.</title>
        <authorList>
            <person name="Suzuki J."/>
        </authorList>
    </citation>
    <scope>NUCLEOTIDE SEQUENCE</scope>
</reference>
<keyword evidence="12" id="KW-0137">Centromere</keyword>
<comment type="subcellular location">
    <subcellularLocation>
        <location evidence="2">Chromosome</location>
        <location evidence="2">Centromere</location>
        <location evidence="2">Kinetochore</location>
    </subcellularLocation>
    <subcellularLocation>
        <location evidence="1">Cytoplasm</location>
        <location evidence="1">Cytoskeleton</location>
        <location evidence="1">Spindle</location>
    </subcellularLocation>
</comment>
<evidence type="ECO:0000256" key="10">
    <source>
        <dbReference type="ARBA" id="ARBA00023212"/>
    </source>
</evidence>
<dbReference type="PANTHER" id="PTHR48118:SF1">
    <property type="entry name" value="SPINDLE AND KINETOCHORE-ASSOCIATED PROTEIN 3"/>
    <property type="match status" value="1"/>
</dbReference>
<name>A0A1D1YE90_9ARAE</name>
<evidence type="ECO:0000256" key="5">
    <source>
        <dbReference type="ARBA" id="ARBA00022490"/>
    </source>
</evidence>
<keyword evidence="7" id="KW-0493">Microtubule</keyword>
<dbReference type="GO" id="GO:0000278">
    <property type="term" value="P:mitotic cell cycle"/>
    <property type="evidence" value="ECO:0007669"/>
    <property type="project" value="TreeGrafter"/>
</dbReference>
<evidence type="ECO:0000256" key="12">
    <source>
        <dbReference type="ARBA" id="ARBA00023328"/>
    </source>
</evidence>
<keyword evidence="6" id="KW-0132">Cell division</keyword>
<keyword evidence="5" id="KW-0963">Cytoplasm</keyword>
<protein>
    <submittedName>
        <fullName evidence="13">Methyl-CpG-binding domain protein 4</fullName>
    </submittedName>
</protein>
<dbReference type="GO" id="GO:0000940">
    <property type="term" value="C:outer kinetochore"/>
    <property type="evidence" value="ECO:0007669"/>
    <property type="project" value="InterPro"/>
</dbReference>
<keyword evidence="4" id="KW-0158">Chromosome</keyword>
<keyword evidence="10" id="KW-0206">Cytoskeleton</keyword>
<evidence type="ECO:0000256" key="7">
    <source>
        <dbReference type="ARBA" id="ARBA00022701"/>
    </source>
</evidence>
<keyword evidence="11" id="KW-0131">Cell cycle</keyword>
<evidence type="ECO:0000256" key="9">
    <source>
        <dbReference type="ARBA" id="ARBA00022838"/>
    </source>
</evidence>
<comment type="similarity">
    <text evidence="3">Belongs to the SKA3 family.</text>
</comment>
<evidence type="ECO:0000256" key="2">
    <source>
        <dbReference type="ARBA" id="ARBA00004629"/>
    </source>
</evidence>
<dbReference type="InterPro" id="IPR033341">
    <property type="entry name" value="SKA3"/>
</dbReference>
<evidence type="ECO:0000256" key="4">
    <source>
        <dbReference type="ARBA" id="ARBA00022454"/>
    </source>
</evidence>
<proteinExistence type="inferred from homology"/>
<dbReference type="EMBL" id="GDJX01014989">
    <property type="protein sequence ID" value="JAT52947.1"/>
    <property type="molecule type" value="Transcribed_RNA"/>
</dbReference>
<evidence type="ECO:0000256" key="11">
    <source>
        <dbReference type="ARBA" id="ARBA00023306"/>
    </source>
</evidence>
<gene>
    <name evidence="13" type="primary">Mbd4_2</name>
    <name evidence="13" type="ORF">g.29911</name>
</gene>
<evidence type="ECO:0000256" key="8">
    <source>
        <dbReference type="ARBA" id="ARBA00022776"/>
    </source>
</evidence>
<dbReference type="AlphaFoldDB" id="A0A1D1YE90"/>
<feature type="non-terminal residue" evidence="13">
    <location>
        <position position="1"/>
    </location>
</feature>
<accession>A0A1D1YE90</accession>
<evidence type="ECO:0000256" key="1">
    <source>
        <dbReference type="ARBA" id="ARBA00004186"/>
    </source>
</evidence>
<evidence type="ECO:0000256" key="6">
    <source>
        <dbReference type="ARBA" id="ARBA00022618"/>
    </source>
</evidence>
<evidence type="ECO:0000256" key="3">
    <source>
        <dbReference type="ARBA" id="ARBA00007716"/>
    </source>
</evidence>
<dbReference type="GO" id="GO:0007059">
    <property type="term" value="P:chromosome segregation"/>
    <property type="evidence" value="ECO:0007669"/>
    <property type="project" value="InterPro"/>
</dbReference>
<sequence>GGHGQMETSISAFCGAMSAFLSHLQSCSDALADSFRRRPIPLDSAAASFMERVGPRVAAAGADLELLEDMAMGTVSVAELLGHCGEVYRRNQAYVDLLQDHLAGFGYVPEVDVDGDEFEDFDANSKLLSPENGSEMPPLGCGSALAAGSARRRLDEDTLFEDSVSLHSISLSDASLATIASQAKDDLASPRTHSKDLISSNHGETFENKILYHPSAEVLGPQGMLQADVILDKCATRASIDISKDDYDKLPAYVKSLASWEDLQEAVTRMNLGLCKRDVLKEDKSFSQDDFEAFGLGRKGKSYILALIRMNRLAVETINGSIVYRVVL</sequence>
<keyword evidence="8" id="KW-0498">Mitosis</keyword>
<evidence type="ECO:0000313" key="13">
    <source>
        <dbReference type="EMBL" id="JAT52947.1"/>
    </source>
</evidence>
<dbReference type="GO" id="GO:0005876">
    <property type="term" value="C:spindle microtubule"/>
    <property type="evidence" value="ECO:0007669"/>
    <property type="project" value="TreeGrafter"/>
</dbReference>
<dbReference type="GO" id="GO:0051301">
    <property type="term" value="P:cell division"/>
    <property type="evidence" value="ECO:0007669"/>
    <property type="project" value="UniProtKB-KW"/>
</dbReference>
<dbReference type="PANTHER" id="PTHR48118">
    <property type="entry name" value="SPINDLE AND KINETOCHORE-ASSOCIATED PROTEIN 3"/>
    <property type="match status" value="1"/>
</dbReference>
<keyword evidence="9" id="KW-0995">Kinetochore</keyword>